<evidence type="ECO:0000256" key="8">
    <source>
        <dbReference type="ARBA" id="ARBA00012016"/>
    </source>
</evidence>
<dbReference type="Proteomes" id="UP000823883">
    <property type="component" value="Unassembled WGS sequence"/>
</dbReference>
<dbReference type="PANTHER" id="PTHR34848:SF1">
    <property type="entry name" value="BIFUNCTIONAL ADENOSYLCOBALAMIN BIOSYNTHESIS PROTEIN COBU"/>
    <property type="match status" value="1"/>
</dbReference>
<dbReference type="GO" id="GO:0005525">
    <property type="term" value="F:GTP binding"/>
    <property type="evidence" value="ECO:0007669"/>
    <property type="project" value="UniProtKB-KW"/>
</dbReference>
<comment type="pathway">
    <text evidence="6">Cofactor biosynthesis; adenosylcobalamin biosynthesis; adenosylcobalamin from cob(II)yrinate a,c-diamide: step 5/7.</text>
</comment>
<comment type="catalytic activity">
    <reaction evidence="3">
        <text>adenosylcob(III)inamide + GTP = adenosylcob(III)inamide phosphate + GDP + H(+)</text>
        <dbReference type="Rhea" id="RHEA:15765"/>
        <dbReference type="ChEBI" id="CHEBI:2480"/>
        <dbReference type="ChEBI" id="CHEBI:15378"/>
        <dbReference type="ChEBI" id="CHEBI:37565"/>
        <dbReference type="ChEBI" id="CHEBI:58189"/>
        <dbReference type="ChEBI" id="CHEBI:58502"/>
        <dbReference type="EC" id="2.7.1.156"/>
    </reaction>
</comment>
<dbReference type="AlphaFoldDB" id="A0A9D2PAY0"/>
<dbReference type="InterPro" id="IPR003203">
    <property type="entry name" value="CobU/CobP"/>
</dbReference>
<comment type="caution">
    <text evidence="18">The sequence shown here is derived from an EMBL/GenBank/DDBJ whole genome shotgun (WGS) entry which is preliminary data.</text>
</comment>
<evidence type="ECO:0000256" key="7">
    <source>
        <dbReference type="ARBA" id="ARBA00007490"/>
    </source>
</evidence>
<evidence type="ECO:0000256" key="11">
    <source>
        <dbReference type="ARBA" id="ARBA00022679"/>
    </source>
</evidence>
<comment type="similarity">
    <text evidence="7">Belongs to the CobU/CobP family.</text>
</comment>
<comment type="pathway">
    <text evidence="5">Cofactor biosynthesis; adenosylcobalamin biosynthesis; adenosylcobalamin from cob(II)yrinate a,c-diamide: step 6/7.</text>
</comment>
<keyword evidence="11" id="KW-0808">Transferase</keyword>
<proteinExistence type="inferred from homology"/>
<evidence type="ECO:0000256" key="6">
    <source>
        <dbReference type="ARBA" id="ARBA00005159"/>
    </source>
</evidence>
<accession>A0A9D2PAY0</accession>
<dbReference type="EC" id="2.7.7.62" evidence="9"/>
<dbReference type="GO" id="GO:0005524">
    <property type="term" value="F:ATP binding"/>
    <property type="evidence" value="ECO:0007669"/>
    <property type="project" value="UniProtKB-KW"/>
</dbReference>
<reference evidence="18" key="2">
    <citation type="submission" date="2021-04" db="EMBL/GenBank/DDBJ databases">
        <authorList>
            <person name="Gilroy R."/>
        </authorList>
    </citation>
    <scope>NUCLEOTIDE SEQUENCE</scope>
    <source>
        <strain evidence="18">CHK183-5548</strain>
    </source>
</reference>
<evidence type="ECO:0000256" key="2">
    <source>
        <dbReference type="ARBA" id="ARBA00000711"/>
    </source>
</evidence>
<evidence type="ECO:0000256" key="14">
    <source>
        <dbReference type="ARBA" id="ARBA00022840"/>
    </source>
</evidence>
<dbReference type="GO" id="GO:0043752">
    <property type="term" value="F:adenosylcobinamide kinase activity"/>
    <property type="evidence" value="ECO:0007669"/>
    <property type="project" value="UniProtKB-EC"/>
</dbReference>
<evidence type="ECO:0000313" key="18">
    <source>
        <dbReference type="EMBL" id="HJC47511.1"/>
    </source>
</evidence>
<comment type="catalytic activity">
    <reaction evidence="2">
        <text>adenosylcob(III)inamide phosphate + GTP + H(+) = adenosylcob(III)inamide-GDP + diphosphate</text>
        <dbReference type="Rhea" id="RHEA:22712"/>
        <dbReference type="ChEBI" id="CHEBI:15378"/>
        <dbReference type="ChEBI" id="CHEBI:33019"/>
        <dbReference type="ChEBI" id="CHEBI:37565"/>
        <dbReference type="ChEBI" id="CHEBI:58502"/>
        <dbReference type="ChEBI" id="CHEBI:60487"/>
        <dbReference type="EC" id="2.7.7.62"/>
    </reaction>
</comment>
<evidence type="ECO:0000256" key="16">
    <source>
        <dbReference type="ARBA" id="ARBA00029570"/>
    </source>
</evidence>
<comment type="catalytic activity">
    <reaction evidence="1">
        <text>adenosylcob(III)inamide + ATP = adenosylcob(III)inamide phosphate + ADP + H(+)</text>
        <dbReference type="Rhea" id="RHEA:15769"/>
        <dbReference type="ChEBI" id="CHEBI:2480"/>
        <dbReference type="ChEBI" id="CHEBI:15378"/>
        <dbReference type="ChEBI" id="CHEBI:30616"/>
        <dbReference type="ChEBI" id="CHEBI:58502"/>
        <dbReference type="ChEBI" id="CHEBI:456216"/>
        <dbReference type="EC" id="2.7.1.156"/>
    </reaction>
</comment>
<reference evidence="18" key="1">
    <citation type="journal article" date="2021" name="PeerJ">
        <title>Extensive microbial diversity within the chicken gut microbiome revealed by metagenomics and culture.</title>
        <authorList>
            <person name="Gilroy R."/>
            <person name="Ravi A."/>
            <person name="Getino M."/>
            <person name="Pursley I."/>
            <person name="Horton D.L."/>
            <person name="Alikhan N.F."/>
            <person name="Baker D."/>
            <person name="Gharbi K."/>
            <person name="Hall N."/>
            <person name="Watson M."/>
            <person name="Adriaenssens E.M."/>
            <person name="Foster-Nyarko E."/>
            <person name="Jarju S."/>
            <person name="Secka A."/>
            <person name="Antonio M."/>
            <person name="Oren A."/>
            <person name="Chaudhuri R.R."/>
            <person name="La Ragione R."/>
            <person name="Hildebrand F."/>
            <person name="Pallen M.J."/>
        </authorList>
    </citation>
    <scope>NUCLEOTIDE SEQUENCE</scope>
    <source>
        <strain evidence="18">CHK183-5548</strain>
    </source>
</reference>
<evidence type="ECO:0000313" key="19">
    <source>
        <dbReference type="Proteomes" id="UP000823883"/>
    </source>
</evidence>
<dbReference type="EC" id="2.7.1.156" evidence="8"/>
<dbReference type="EMBL" id="DWWL01000037">
    <property type="protein sequence ID" value="HJC47511.1"/>
    <property type="molecule type" value="Genomic_DNA"/>
</dbReference>
<evidence type="ECO:0000256" key="15">
    <source>
        <dbReference type="ARBA" id="ARBA00023134"/>
    </source>
</evidence>
<evidence type="ECO:0000256" key="9">
    <source>
        <dbReference type="ARBA" id="ARBA00012523"/>
    </source>
</evidence>
<dbReference type="InterPro" id="IPR027417">
    <property type="entry name" value="P-loop_NTPase"/>
</dbReference>
<name>A0A9D2PAY0_9FIRM</name>
<keyword evidence="13 18" id="KW-0418">Kinase</keyword>
<dbReference type="PANTHER" id="PTHR34848">
    <property type="match status" value="1"/>
</dbReference>
<keyword evidence="15" id="KW-0342">GTP-binding</keyword>
<evidence type="ECO:0000256" key="13">
    <source>
        <dbReference type="ARBA" id="ARBA00022777"/>
    </source>
</evidence>
<protein>
    <recommendedName>
        <fullName evidence="16">Adenosylcobinamide kinase</fullName>
        <ecNumber evidence="8">2.7.1.156</ecNumber>
        <ecNumber evidence="9">2.7.7.62</ecNumber>
    </recommendedName>
    <alternativeName>
        <fullName evidence="17">Adenosylcobinamide-phosphate guanylyltransferase</fullName>
    </alternativeName>
</protein>
<comment type="function">
    <text evidence="4">Catalyzes ATP-dependent phosphorylation of adenosylcobinamide and addition of GMP to adenosylcobinamide phosphate.</text>
</comment>
<keyword evidence="18" id="KW-0548">Nucleotidyltransferase</keyword>
<evidence type="ECO:0000256" key="17">
    <source>
        <dbReference type="ARBA" id="ARBA00030571"/>
    </source>
</evidence>
<dbReference type="GO" id="GO:0009236">
    <property type="term" value="P:cobalamin biosynthetic process"/>
    <property type="evidence" value="ECO:0007669"/>
    <property type="project" value="UniProtKB-KW"/>
</dbReference>
<dbReference type="Pfam" id="PF02283">
    <property type="entry name" value="CobU"/>
    <property type="match status" value="1"/>
</dbReference>
<keyword evidence="12" id="KW-0547">Nucleotide-binding</keyword>
<sequence length="121" mass="12883">MILIIGGAFQGKERAAEKIAAAAAAGGKNIGPVLAAFHRSVRDYMETRPQAREEEIRAYAAGVVRDHPSAVITMDEVGCGVVPVDGKERAYREAAGWAGQELAAMADEVYRVTAGILTRIK</sequence>
<dbReference type="SUPFAM" id="SSF52540">
    <property type="entry name" value="P-loop containing nucleoside triphosphate hydrolases"/>
    <property type="match status" value="1"/>
</dbReference>
<evidence type="ECO:0000256" key="10">
    <source>
        <dbReference type="ARBA" id="ARBA00022573"/>
    </source>
</evidence>
<evidence type="ECO:0000256" key="5">
    <source>
        <dbReference type="ARBA" id="ARBA00004692"/>
    </source>
</evidence>
<evidence type="ECO:0000256" key="1">
    <source>
        <dbReference type="ARBA" id="ARBA00000312"/>
    </source>
</evidence>
<keyword evidence="14" id="KW-0067">ATP-binding</keyword>
<dbReference type="Gene3D" id="3.40.50.300">
    <property type="entry name" value="P-loop containing nucleotide triphosphate hydrolases"/>
    <property type="match status" value="1"/>
</dbReference>
<dbReference type="GO" id="GO:0008820">
    <property type="term" value="F:cobinamide phosphate guanylyltransferase activity"/>
    <property type="evidence" value="ECO:0007669"/>
    <property type="project" value="UniProtKB-EC"/>
</dbReference>
<keyword evidence="10" id="KW-0169">Cobalamin biosynthesis</keyword>
<evidence type="ECO:0000256" key="3">
    <source>
        <dbReference type="ARBA" id="ARBA00001522"/>
    </source>
</evidence>
<gene>
    <name evidence="18" type="ORF">IAA04_05615</name>
</gene>
<evidence type="ECO:0000256" key="4">
    <source>
        <dbReference type="ARBA" id="ARBA00003889"/>
    </source>
</evidence>
<evidence type="ECO:0000256" key="12">
    <source>
        <dbReference type="ARBA" id="ARBA00022741"/>
    </source>
</evidence>
<organism evidence="18 19">
    <name type="scientific">Candidatus Lachnoclostridium pullistercoris</name>
    <dbReference type="NCBI Taxonomy" id="2838632"/>
    <lineage>
        <taxon>Bacteria</taxon>
        <taxon>Bacillati</taxon>
        <taxon>Bacillota</taxon>
        <taxon>Clostridia</taxon>
        <taxon>Lachnospirales</taxon>
        <taxon>Lachnospiraceae</taxon>
    </lineage>
</organism>